<evidence type="ECO:0000256" key="4">
    <source>
        <dbReference type="ARBA" id="ARBA00022692"/>
    </source>
</evidence>
<dbReference type="InterPro" id="IPR035906">
    <property type="entry name" value="MetI-like_sf"/>
</dbReference>
<dbReference type="AlphaFoldDB" id="A0A1B1N4V8"/>
<evidence type="ECO:0000256" key="2">
    <source>
        <dbReference type="ARBA" id="ARBA00022448"/>
    </source>
</evidence>
<reference evidence="9 10" key="1">
    <citation type="submission" date="2016-01" db="EMBL/GenBank/DDBJ databases">
        <title>Complete Genome Sequence of Paenibacillus yonginensis DCY84, a novel Plant Growth-Promoting Bacteria with Elicitation of Induced Systemic Resistance.</title>
        <authorList>
            <person name="Kim Y.J."/>
            <person name="Yang D.C."/>
            <person name="Sukweenadhi J."/>
        </authorList>
    </citation>
    <scope>NUCLEOTIDE SEQUENCE [LARGE SCALE GENOMIC DNA]</scope>
    <source>
        <strain evidence="9 10">DCY84</strain>
    </source>
</reference>
<feature type="transmembrane region" description="Helical" evidence="7">
    <location>
        <begin position="100"/>
        <end position="125"/>
    </location>
</feature>
<proteinExistence type="inferred from homology"/>
<keyword evidence="5 7" id="KW-1133">Transmembrane helix</keyword>
<comment type="similarity">
    <text evidence="7">Belongs to the binding-protein-dependent transport system permease family.</text>
</comment>
<feature type="transmembrane region" description="Helical" evidence="7">
    <location>
        <begin position="218"/>
        <end position="240"/>
    </location>
</feature>
<dbReference type="GO" id="GO:0005886">
    <property type="term" value="C:plasma membrane"/>
    <property type="evidence" value="ECO:0007669"/>
    <property type="project" value="UniProtKB-SubCell"/>
</dbReference>
<organism evidence="9 10">
    <name type="scientific">Paenibacillus yonginensis</name>
    <dbReference type="NCBI Taxonomy" id="1462996"/>
    <lineage>
        <taxon>Bacteria</taxon>
        <taxon>Bacillati</taxon>
        <taxon>Bacillota</taxon>
        <taxon>Bacilli</taxon>
        <taxon>Bacillales</taxon>
        <taxon>Paenibacillaceae</taxon>
        <taxon>Paenibacillus</taxon>
    </lineage>
</organism>
<dbReference type="InterPro" id="IPR053523">
    <property type="entry name" value="Oligopeptide_permease_AppC"/>
</dbReference>
<evidence type="ECO:0000256" key="1">
    <source>
        <dbReference type="ARBA" id="ARBA00004651"/>
    </source>
</evidence>
<name>A0A1B1N4V8_9BACL</name>
<protein>
    <submittedName>
        <fullName evidence="9">Peptide ABC transporter permease</fullName>
    </submittedName>
</protein>
<dbReference type="SUPFAM" id="SSF161098">
    <property type="entry name" value="MetI-like"/>
    <property type="match status" value="1"/>
</dbReference>
<dbReference type="Pfam" id="PF12911">
    <property type="entry name" value="OppC_N"/>
    <property type="match status" value="1"/>
</dbReference>
<dbReference type="KEGG" id="pyg:AWM70_19260"/>
<comment type="subcellular location">
    <subcellularLocation>
        <location evidence="1 7">Cell membrane</location>
        <topology evidence="1 7">Multi-pass membrane protein</topology>
    </subcellularLocation>
</comment>
<dbReference type="Proteomes" id="UP000092573">
    <property type="component" value="Chromosome"/>
</dbReference>
<accession>A0A1B1N4V8</accession>
<dbReference type="PROSITE" id="PS50928">
    <property type="entry name" value="ABC_TM1"/>
    <property type="match status" value="1"/>
</dbReference>
<dbReference type="CDD" id="cd06261">
    <property type="entry name" value="TM_PBP2"/>
    <property type="match status" value="1"/>
</dbReference>
<keyword evidence="4 7" id="KW-0812">Transmembrane</keyword>
<keyword evidence="6 7" id="KW-0472">Membrane</keyword>
<feature type="transmembrane region" description="Helical" evidence="7">
    <location>
        <begin position="137"/>
        <end position="156"/>
    </location>
</feature>
<keyword evidence="10" id="KW-1185">Reference proteome</keyword>
<dbReference type="STRING" id="1462996.AWM70_19260"/>
<feature type="transmembrane region" description="Helical" evidence="7">
    <location>
        <begin position="276"/>
        <end position="299"/>
    </location>
</feature>
<feature type="transmembrane region" description="Helical" evidence="7">
    <location>
        <begin position="37"/>
        <end position="58"/>
    </location>
</feature>
<dbReference type="InterPro" id="IPR000515">
    <property type="entry name" value="MetI-like"/>
</dbReference>
<dbReference type="InterPro" id="IPR025966">
    <property type="entry name" value="OppC_N"/>
</dbReference>
<dbReference type="EMBL" id="CP014167">
    <property type="protein sequence ID" value="ANS76446.1"/>
    <property type="molecule type" value="Genomic_DNA"/>
</dbReference>
<evidence type="ECO:0000313" key="10">
    <source>
        <dbReference type="Proteomes" id="UP000092573"/>
    </source>
</evidence>
<evidence type="ECO:0000313" key="9">
    <source>
        <dbReference type="EMBL" id="ANS76446.1"/>
    </source>
</evidence>
<dbReference type="PANTHER" id="PTHR43386">
    <property type="entry name" value="OLIGOPEPTIDE TRANSPORT SYSTEM PERMEASE PROTEIN APPC"/>
    <property type="match status" value="1"/>
</dbReference>
<dbReference type="RefSeq" id="WP_068699111.1">
    <property type="nucleotide sequence ID" value="NZ_CP014167.1"/>
</dbReference>
<dbReference type="Pfam" id="PF00528">
    <property type="entry name" value="BPD_transp_1"/>
    <property type="match status" value="1"/>
</dbReference>
<dbReference type="InterPro" id="IPR050366">
    <property type="entry name" value="BP-dependent_transpt_permease"/>
</dbReference>
<evidence type="ECO:0000256" key="5">
    <source>
        <dbReference type="ARBA" id="ARBA00022989"/>
    </source>
</evidence>
<evidence type="ECO:0000256" key="6">
    <source>
        <dbReference type="ARBA" id="ARBA00023136"/>
    </source>
</evidence>
<dbReference type="NCBIfam" id="NF045476">
    <property type="entry name" value="Opp4C"/>
    <property type="match status" value="1"/>
</dbReference>
<feature type="transmembrane region" description="Helical" evidence="7">
    <location>
        <begin position="168"/>
        <end position="187"/>
    </location>
</feature>
<evidence type="ECO:0000256" key="7">
    <source>
        <dbReference type="RuleBase" id="RU363032"/>
    </source>
</evidence>
<dbReference type="Gene3D" id="1.10.3720.10">
    <property type="entry name" value="MetI-like"/>
    <property type="match status" value="1"/>
</dbReference>
<gene>
    <name evidence="9" type="ORF">AWM70_19260</name>
</gene>
<sequence length="309" mass="33760">MSLEATSVDMNTQVPAKPVKADSPWRIAVRRFIGNKLAFGGLIIVILMFLICFLGPLFSPYNLYDYKLTDKNLAPNAAHWFGTDKLGRDILLRTMLAGRISLTVGLVATIITVLVGATLGAVAGFYKGFVDTIIMRIADIFSSIPSVPILIIFGTVLSDLKVDPANRIYFLMLSIGILSWMGLARLVRGQILTLREQEFMLATDALGLKDNRKIFRHLLPNTIPIIIVSATLSVAGAILAESALSFLGIGVIPPTPSWGNMISAANNLIDFRKRPWLWIPPGMCILITVTAVNLIGDALRDALDPKMKK</sequence>
<keyword evidence="2 7" id="KW-0813">Transport</keyword>
<evidence type="ECO:0000256" key="3">
    <source>
        <dbReference type="ARBA" id="ARBA00022475"/>
    </source>
</evidence>
<evidence type="ECO:0000259" key="8">
    <source>
        <dbReference type="PROSITE" id="PS50928"/>
    </source>
</evidence>
<dbReference type="GO" id="GO:0055085">
    <property type="term" value="P:transmembrane transport"/>
    <property type="evidence" value="ECO:0007669"/>
    <property type="project" value="InterPro"/>
</dbReference>
<dbReference type="PANTHER" id="PTHR43386:SF1">
    <property type="entry name" value="D,D-DIPEPTIDE TRANSPORT SYSTEM PERMEASE PROTEIN DDPC-RELATED"/>
    <property type="match status" value="1"/>
</dbReference>
<feature type="domain" description="ABC transmembrane type-1" evidence="8">
    <location>
        <begin position="98"/>
        <end position="296"/>
    </location>
</feature>
<dbReference type="OrthoDB" id="9797472at2"/>
<keyword evidence="3" id="KW-1003">Cell membrane</keyword>